<evidence type="ECO:0000313" key="3">
    <source>
        <dbReference type="Proteomes" id="UP001642483"/>
    </source>
</evidence>
<evidence type="ECO:0000256" key="1">
    <source>
        <dbReference type="SAM" id="MobiDB-lite"/>
    </source>
</evidence>
<accession>A0ABP0GIX0</accession>
<feature type="region of interest" description="Disordered" evidence="1">
    <location>
        <begin position="1"/>
        <end position="28"/>
    </location>
</feature>
<keyword evidence="3" id="KW-1185">Reference proteome</keyword>
<feature type="compositionally biased region" description="Polar residues" evidence="1">
    <location>
        <begin position="9"/>
        <end position="18"/>
    </location>
</feature>
<proteinExistence type="predicted"/>
<comment type="caution">
    <text evidence="2">The sequence shown here is derived from an EMBL/GenBank/DDBJ whole genome shotgun (WGS) entry which is preliminary data.</text>
</comment>
<reference evidence="2 3" key="1">
    <citation type="submission" date="2024-02" db="EMBL/GenBank/DDBJ databases">
        <authorList>
            <person name="Daric V."/>
            <person name="Darras S."/>
        </authorList>
    </citation>
    <scope>NUCLEOTIDE SEQUENCE [LARGE SCALE GENOMIC DNA]</scope>
</reference>
<name>A0ABP0GIX0_CLALP</name>
<dbReference type="EMBL" id="CAWYQH010000114">
    <property type="protein sequence ID" value="CAK8690165.1"/>
    <property type="molecule type" value="Genomic_DNA"/>
</dbReference>
<gene>
    <name evidence="2" type="ORF">CVLEPA_LOCUS22800</name>
</gene>
<organism evidence="2 3">
    <name type="scientific">Clavelina lepadiformis</name>
    <name type="common">Light-bulb sea squirt</name>
    <name type="synonym">Ascidia lepadiformis</name>
    <dbReference type="NCBI Taxonomy" id="159417"/>
    <lineage>
        <taxon>Eukaryota</taxon>
        <taxon>Metazoa</taxon>
        <taxon>Chordata</taxon>
        <taxon>Tunicata</taxon>
        <taxon>Ascidiacea</taxon>
        <taxon>Aplousobranchia</taxon>
        <taxon>Clavelinidae</taxon>
        <taxon>Clavelina</taxon>
    </lineage>
</organism>
<evidence type="ECO:0000313" key="2">
    <source>
        <dbReference type="EMBL" id="CAK8690165.1"/>
    </source>
</evidence>
<dbReference type="Proteomes" id="UP001642483">
    <property type="component" value="Unassembled WGS sequence"/>
</dbReference>
<protein>
    <submittedName>
        <fullName evidence="2">Uncharacterized protein</fullName>
    </submittedName>
</protein>
<sequence length="87" mass="9253">MNIRDNVNHFGNQNQINPPTLPPSGGATNMTEVKLEAVPQVAGDASNDITKRDANSAKNDVTVANEDVTITRPSGPSLFSSIHHDCV</sequence>